<sequence length="49" mass="5235">MKVSSIQPHPQATKVETPKQAPVQAQQKAQEAPKPPPPAHLGKTIDTKA</sequence>
<dbReference type="RefSeq" id="WP_316413552.1">
    <property type="nucleotide sequence ID" value="NZ_AP027080.1"/>
</dbReference>
<keyword evidence="3" id="KW-1185">Reference proteome</keyword>
<evidence type="ECO:0000313" key="3">
    <source>
        <dbReference type="Proteomes" id="UP001238179"/>
    </source>
</evidence>
<dbReference type="Proteomes" id="UP001238179">
    <property type="component" value="Chromosome"/>
</dbReference>
<feature type="compositionally biased region" description="Low complexity" evidence="1">
    <location>
        <begin position="18"/>
        <end position="32"/>
    </location>
</feature>
<proteinExistence type="predicted"/>
<evidence type="ECO:0000313" key="2">
    <source>
        <dbReference type="EMBL" id="BDU74879.1"/>
    </source>
</evidence>
<dbReference type="KEGG" id="msil:METEAL_40530"/>
<feature type="region of interest" description="Disordered" evidence="1">
    <location>
        <begin position="1"/>
        <end position="49"/>
    </location>
</feature>
<accession>A0AA48GRM2</accession>
<reference evidence="3" key="1">
    <citation type="journal article" date="2023" name="Int. J. Syst. Evol. Microbiol.">
        <title>Mesoterricola silvestris gen. nov., sp. nov., Mesoterricola sediminis sp. nov., Geothrix oryzae sp. nov., Geothrix edaphica sp. nov., Geothrix rubra sp. nov., and Geothrix limicola sp. nov., six novel members of Acidobacteriota isolated from soils.</title>
        <authorList>
            <person name="Itoh H."/>
            <person name="Sugisawa Y."/>
            <person name="Mise K."/>
            <person name="Xu Z."/>
            <person name="Kuniyasu M."/>
            <person name="Ushijima N."/>
            <person name="Kawano K."/>
            <person name="Kobayashi E."/>
            <person name="Shiratori Y."/>
            <person name="Masuda Y."/>
            <person name="Senoo K."/>
        </authorList>
    </citation>
    <scope>NUCLEOTIDE SEQUENCE [LARGE SCALE GENOMIC DNA]</scope>
    <source>
        <strain evidence="3">W79</strain>
    </source>
</reference>
<gene>
    <name evidence="2" type="ORF">METEAL_40530</name>
</gene>
<organism evidence="2 3">
    <name type="scientific">Mesoterricola silvestris</name>
    <dbReference type="NCBI Taxonomy" id="2927979"/>
    <lineage>
        <taxon>Bacteria</taxon>
        <taxon>Pseudomonadati</taxon>
        <taxon>Acidobacteriota</taxon>
        <taxon>Holophagae</taxon>
        <taxon>Holophagales</taxon>
        <taxon>Holophagaceae</taxon>
        <taxon>Mesoterricola</taxon>
    </lineage>
</organism>
<protein>
    <submittedName>
        <fullName evidence="2">Uncharacterized protein</fullName>
    </submittedName>
</protein>
<name>A0AA48GRM2_9BACT</name>
<dbReference type="AlphaFoldDB" id="A0AA48GRM2"/>
<dbReference type="EMBL" id="AP027080">
    <property type="protein sequence ID" value="BDU74879.1"/>
    <property type="molecule type" value="Genomic_DNA"/>
</dbReference>
<evidence type="ECO:0000256" key="1">
    <source>
        <dbReference type="SAM" id="MobiDB-lite"/>
    </source>
</evidence>
<feature type="compositionally biased region" description="Polar residues" evidence="1">
    <location>
        <begin position="1"/>
        <end position="10"/>
    </location>
</feature>